<dbReference type="AlphaFoldDB" id="A0A1W6N4X4"/>
<feature type="chain" id="PRO_5013252790" evidence="1">
    <location>
        <begin position="23"/>
        <end position="305"/>
    </location>
</feature>
<sequence length="305" mass="33548">MNRIFKSLLLTASFSASFPVLAQAASHVDAAIATSLIGSPDGCVMVHTVEHQEAILDEIRKKKQKEEDRDKLRLINVNGNGDSAVGVLNVSGSSHVVSNTPQSTTSHTTSDVLNALAGILGVNSEEDANNYASDDFTEVSASDATLGSLKSKDANENLVFFNNIENLRKNSGTIKQVETRQVDASAKEQEAANKFSSSETLSRVVESFKNELNSLNTLEYMLGKIEAENRRGKIPGIDKIDYSDHYYSMKEVLRQKSLEAYKTYSENEAIRGAIPPAAVTKVLKAAQEEQEMDDLIWFFHHFNID</sequence>
<proteinExistence type="predicted"/>
<evidence type="ECO:0000313" key="2">
    <source>
        <dbReference type="EMBL" id="ARN84841.1"/>
    </source>
</evidence>
<feature type="signal peptide" evidence="1">
    <location>
        <begin position="1"/>
        <end position="22"/>
    </location>
</feature>
<reference evidence="2 3" key="1">
    <citation type="submission" date="2014-06" db="EMBL/GenBank/DDBJ databases">
        <title>The genome of the endonuclear symbiont Nucleicultrix amoebiphila.</title>
        <authorList>
            <person name="Schulz F."/>
            <person name="Horn M."/>
        </authorList>
    </citation>
    <scope>NUCLEOTIDE SEQUENCE [LARGE SCALE GENOMIC DNA]</scope>
    <source>
        <strain evidence="2 3">FS5</strain>
    </source>
</reference>
<gene>
    <name evidence="2" type="ORF">GQ61_05555</name>
</gene>
<protein>
    <submittedName>
        <fullName evidence="2">Uncharacterized protein</fullName>
    </submittedName>
</protein>
<keyword evidence="3" id="KW-1185">Reference proteome</keyword>
<evidence type="ECO:0000256" key="1">
    <source>
        <dbReference type="SAM" id="SignalP"/>
    </source>
</evidence>
<dbReference type="RefSeq" id="WP_085784338.1">
    <property type="nucleotide sequence ID" value="NZ_CP008743.1"/>
</dbReference>
<evidence type="ECO:0000313" key="3">
    <source>
        <dbReference type="Proteomes" id="UP000237351"/>
    </source>
</evidence>
<name>A0A1W6N4X4_9PROT</name>
<organism evidence="2 3">
    <name type="scientific">Candidatus Nucleicultrix amoebiphila FS5</name>
    <dbReference type="NCBI Taxonomy" id="1414854"/>
    <lineage>
        <taxon>Bacteria</taxon>
        <taxon>Pseudomonadati</taxon>
        <taxon>Pseudomonadota</taxon>
        <taxon>Alphaproteobacteria</taxon>
        <taxon>Holosporales</taxon>
        <taxon>Candidatus Nucleicultricaceae</taxon>
        <taxon>Candidatus Nucleicultrix</taxon>
    </lineage>
</organism>
<dbReference type="EMBL" id="CP008743">
    <property type="protein sequence ID" value="ARN84841.1"/>
    <property type="molecule type" value="Genomic_DNA"/>
</dbReference>
<accession>A0A1W6N4X4</accession>
<keyword evidence="1" id="KW-0732">Signal</keyword>
<dbReference type="KEGG" id="naf:GQ61_05555"/>
<dbReference type="Proteomes" id="UP000237351">
    <property type="component" value="Chromosome"/>
</dbReference>